<feature type="domain" description="Exocyst complex subunit Exo70 C-terminal" evidence="5">
    <location>
        <begin position="268"/>
        <end position="596"/>
    </location>
</feature>
<dbReference type="Pfam" id="PF03081">
    <property type="entry name" value="Exo70_C"/>
    <property type="match status" value="1"/>
</dbReference>
<keyword evidence="2 4" id="KW-0813">Transport</keyword>
<reference evidence="6 7" key="1">
    <citation type="journal article" date="2011" name="PLoS Pathog.">
        <title>Endophytic Life Strategies Decoded by Genome and Transcriptome Analyses of the Mutualistic Root Symbiont Piriformospora indica.</title>
        <authorList>
            <person name="Zuccaro A."/>
            <person name="Lahrmann U."/>
            <person name="Guldener U."/>
            <person name="Langen G."/>
            <person name="Pfiffi S."/>
            <person name="Biedenkopf D."/>
            <person name="Wong P."/>
            <person name="Samans B."/>
            <person name="Grimm C."/>
            <person name="Basiewicz M."/>
            <person name="Murat C."/>
            <person name="Martin F."/>
            <person name="Kogel K.H."/>
        </authorList>
    </citation>
    <scope>NUCLEOTIDE SEQUENCE [LARGE SCALE GENOMIC DNA]</scope>
    <source>
        <strain evidence="6 7">DSM 11827</strain>
    </source>
</reference>
<dbReference type="InterPro" id="IPR046364">
    <property type="entry name" value="Exo70_C"/>
</dbReference>
<dbReference type="eggNOG" id="KOG2344">
    <property type="taxonomic scope" value="Eukaryota"/>
</dbReference>
<dbReference type="GO" id="GO:0015031">
    <property type="term" value="P:protein transport"/>
    <property type="evidence" value="ECO:0007669"/>
    <property type="project" value="UniProtKB-KW"/>
</dbReference>
<dbReference type="PANTHER" id="PTHR12542">
    <property type="entry name" value="EXOCYST COMPLEX PROTEIN EXO70"/>
    <property type="match status" value="1"/>
</dbReference>
<dbReference type="Proteomes" id="UP000007148">
    <property type="component" value="Unassembled WGS sequence"/>
</dbReference>
<comment type="caution">
    <text evidence="6">The sequence shown here is derived from an EMBL/GenBank/DDBJ whole genome shotgun (WGS) entry which is preliminary data.</text>
</comment>
<organism evidence="6 7">
    <name type="scientific">Serendipita indica (strain DSM 11827)</name>
    <name type="common">Root endophyte fungus</name>
    <name type="synonym">Piriformospora indica</name>
    <dbReference type="NCBI Taxonomy" id="1109443"/>
    <lineage>
        <taxon>Eukaryota</taxon>
        <taxon>Fungi</taxon>
        <taxon>Dikarya</taxon>
        <taxon>Basidiomycota</taxon>
        <taxon>Agaricomycotina</taxon>
        <taxon>Agaricomycetes</taxon>
        <taxon>Sebacinales</taxon>
        <taxon>Serendipitaceae</taxon>
        <taxon>Serendipita</taxon>
    </lineage>
</organism>
<keyword evidence="3 4" id="KW-0268">Exocytosis</keyword>
<evidence type="ECO:0000256" key="3">
    <source>
        <dbReference type="ARBA" id="ARBA00022483"/>
    </source>
</evidence>
<accession>G4TJQ0</accession>
<dbReference type="GO" id="GO:0005935">
    <property type="term" value="C:cellular bud neck"/>
    <property type="evidence" value="ECO:0007669"/>
    <property type="project" value="UniProtKB-SubCell"/>
</dbReference>
<name>G4TJQ0_SERID</name>
<evidence type="ECO:0000313" key="6">
    <source>
        <dbReference type="EMBL" id="CCA71543.1"/>
    </source>
</evidence>
<dbReference type="EMBL" id="CAFZ01000124">
    <property type="protein sequence ID" value="CCA71543.1"/>
    <property type="molecule type" value="Genomic_DNA"/>
</dbReference>
<dbReference type="STRING" id="1109443.G4TJQ0"/>
<proteinExistence type="inferred from homology"/>
<dbReference type="InterPro" id="IPR004140">
    <property type="entry name" value="Exo70"/>
</dbReference>
<evidence type="ECO:0000256" key="1">
    <source>
        <dbReference type="ARBA" id="ARBA00006756"/>
    </source>
</evidence>
<evidence type="ECO:0000313" key="7">
    <source>
        <dbReference type="Proteomes" id="UP000007148"/>
    </source>
</evidence>
<comment type="function">
    <text evidence="4">Involved in the secretory pathway as part of the exocyst complex which tethers secretory vesicles to the sites of exocytosis. Also plays a role in the assembly of the exocyst.</text>
</comment>
<keyword evidence="4" id="KW-0653">Protein transport</keyword>
<dbReference type="PANTHER" id="PTHR12542:SF41">
    <property type="entry name" value="EXOCYST COMPLEX COMPONENT 7"/>
    <property type="match status" value="1"/>
</dbReference>
<dbReference type="InParanoid" id="G4TJQ0"/>
<evidence type="ECO:0000256" key="2">
    <source>
        <dbReference type="ARBA" id="ARBA00022448"/>
    </source>
</evidence>
<evidence type="ECO:0000259" key="5">
    <source>
        <dbReference type="Pfam" id="PF03081"/>
    </source>
</evidence>
<dbReference type="SUPFAM" id="SSF74788">
    <property type="entry name" value="Cullin repeat-like"/>
    <property type="match status" value="1"/>
</dbReference>
<comment type="similarity">
    <text evidence="1 4">Belongs to the EXO70 family.</text>
</comment>
<dbReference type="OMA" id="GIIRAGP"/>
<dbReference type="HOGENOM" id="CLU_010236_4_3_1"/>
<dbReference type="GO" id="GO:0000145">
    <property type="term" value="C:exocyst"/>
    <property type="evidence" value="ECO:0007669"/>
    <property type="project" value="InterPro"/>
</dbReference>
<protein>
    <recommendedName>
        <fullName evidence="4">Exocyst complex protein EXO70</fullName>
    </recommendedName>
</protein>
<keyword evidence="7" id="KW-1185">Reference proteome</keyword>
<dbReference type="GO" id="GO:0006887">
    <property type="term" value="P:exocytosis"/>
    <property type="evidence" value="ECO:0007669"/>
    <property type="project" value="UniProtKB-KW"/>
</dbReference>
<dbReference type="GO" id="GO:0005546">
    <property type="term" value="F:phosphatidylinositol-4,5-bisphosphate binding"/>
    <property type="evidence" value="ECO:0007669"/>
    <property type="project" value="InterPro"/>
</dbReference>
<dbReference type="Gene3D" id="1.20.1280.170">
    <property type="entry name" value="Exocyst complex component Exo70"/>
    <property type="match status" value="1"/>
</dbReference>
<sequence>MEDEAADIELLEQHLIKTSNISQRMTSILTNFDTRLIRLEKSILPLHKSTQSLTKLAENIEATLQSIDRLASDQEGVAAEEALILRGPRPNEVDSYIATVERLNASIAFNAGDPRAAKETARLVEAGAKKMTQLYIKLTAEASSGAPPGGNTIKTLPFSQGIIRTLSPIIDALRKMPQPSTHPSHPAAKSIYQLLKETQKGYGDMRGAWGKKCLEAMGGRRIIDRVETLDGVAAGGEIGLWVNGIIAVADAEYDHLLNMSLITSSGAIQSTYATLLAPVNSLFTTTLTLLINMIKSNLNKHVFLALAAYQELSNAQAAWDDVQSRTGKKENDLKDSLSALRGVCLRSFPEFLLDVRSAGTKTNVELGTGIHETTNLVVNYLQQIPQVMDAVGTALVTLGDGMWKMGEGAGKVLGKSDQDDERLVIEHFIYDVVTTLLASLNSLATASKKPAQGAIFHFNNVAFLRTRLLLDPSTPIDDLLGKATQDALNSNYRTAKATYFDVNFSPLVQALGDTGGRRDVKDKLTRFFDALDEASDRHRMYKVLMDDEEGKEMLQEEVVRLVIPALKRFHEKNVLNSKSAAKYMKSSPEEVERQIRDFHR</sequence>
<gene>
    <name evidence="6" type="ORF">PIIN_05479</name>
</gene>
<dbReference type="InterPro" id="IPR016159">
    <property type="entry name" value="Cullin_repeat-like_dom_sf"/>
</dbReference>
<comment type="subcellular location">
    <subcellularLocation>
        <location evidence="4">Bud</location>
    </subcellularLocation>
    <subcellularLocation>
        <location evidence="4">Bud neck</location>
    </subcellularLocation>
</comment>
<dbReference type="AlphaFoldDB" id="G4TJQ0"/>
<dbReference type="OrthoDB" id="1922221at2759"/>
<evidence type="ECO:0000256" key="4">
    <source>
        <dbReference type="RuleBase" id="RU365026"/>
    </source>
</evidence>